<dbReference type="EMBL" id="LAZR01044228">
    <property type="protein sequence ID" value="KKL05168.1"/>
    <property type="molecule type" value="Genomic_DNA"/>
</dbReference>
<organism evidence="1">
    <name type="scientific">marine sediment metagenome</name>
    <dbReference type="NCBI Taxonomy" id="412755"/>
    <lineage>
        <taxon>unclassified sequences</taxon>
        <taxon>metagenomes</taxon>
        <taxon>ecological metagenomes</taxon>
    </lineage>
</organism>
<name>A0A0F9CZ92_9ZZZZ</name>
<evidence type="ECO:0000313" key="1">
    <source>
        <dbReference type="EMBL" id="KKL05168.1"/>
    </source>
</evidence>
<feature type="non-terminal residue" evidence="1">
    <location>
        <position position="1"/>
    </location>
</feature>
<reference evidence="1" key="1">
    <citation type="journal article" date="2015" name="Nature">
        <title>Complex archaea that bridge the gap between prokaryotes and eukaryotes.</title>
        <authorList>
            <person name="Spang A."/>
            <person name="Saw J.H."/>
            <person name="Jorgensen S.L."/>
            <person name="Zaremba-Niedzwiedzka K."/>
            <person name="Martijn J."/>
            <person name="Lind A.E."/>
            <person name="van Eijk R."/>
            <person name="Schleper C."/>
            <person name="Guy L."/>
            <person name="Ettema T.J."/>
        </authorList>
    </citation>
    <scope>NUCLEOTIDE SEQUENCE</scope>
</reference>
<comment type="caution">
    <text evidence="1">The sequence shown here is derived from an EMBL/GenBank/DDBJ whole genome shotgun (WGS) entry which is preliminary data.</text>
</comment>
<proteinExistence type="predicted"/>
<dbReference type="AlphaFoldDB" id="A0A0F9CZ92"/>
<protein>
    <submittedName>
        <fullName evidence="1">Uncharacterized protein</fullName>
    </submittedName>
</protein>
<sequence length="45" mass="4823">RPAVIFSEFDLSAAMAGVEVFRSSGYKPASARKIVGNVLAYMTVD</sequence>
<gene>
    <name evidence="1" type="ORF">LCGC14_2608770</name>
</gene>
<accession>A0A0F9CZ92</accession>